<feature type="transmembrane region" description="Helical" evidence="1">
    <location>
        <begin position="80"/>
        <end position="98"/>
    </location>
</feature>
<evidence type="ECO:0000256" key="1">
    <source>
        <dbReference type="SAM" id="Phobius"/>
    </source>
</evidence>
<dbReference type="Proteomes" id="UP000075809">
    <property type="component" value="Unassembled WGS sequence"/>
</dbReference>
<accession>A0A151XK49</accession>
<sequence length="145" mass="16895">MQRGSRHSGVRREKALSDPPIFAEPIPNVTVALGRDVSLPCVIENLGSYKSLYLKYYASTNRAKKNRFPCEKKRQTRNRYLVYFVICGLVPLALKTTVRQPYWKRISCPVRELDARRHYTAACRRSTLHTNKHIGRRNERCSFPK</sequence>
<reference evidence="2 3" key="1">
    <citation type="submission" date="2015-09" db="EMBL/GenBank/DDBJ databases">
        <title>Trachymyrmex zeteki WGS genome.</title>
        <authorList>
            <person name="Nygaard S."/>
            <person name="Hu H."/>
            <person name="Boomsma J."/>
            <person name="Zhang G."/>
        </authorList>
    </citation>
    <scope>NUCLEOTIDE SEQUENCE [LARGE SCALE GENOMIC DNA]</scope>
    <source>
        <strain evidence="2">Tzet28-1</strain>
        <tissue evidence="2">Whole body</tissue>
    </source>
</reference>
<evidence type="ECO:0000313" key="2">
    <source>
        <dbReference type="EMBL" id="KYQ60803.1"/>
    </source>
</evidence>
<evidence type="ECO:0008006" key="4">
    <source>
        <dbReference type="Google" id="ProtNLM"/>
    </source>
</evidence>
<dbReference type="EMBL" id="KQ982036">
    <property type="protein sequence ID" value="KYQ60803.1"/>
    <property type="molecule type" value="Genomic_DNA"/>
</dbReference>
<keyword evidence="3" id="KW-1185">Reference proteome</keyword>
<dbReference type="AlphaFoldDB" id="A0A151XK49"/>
<gene>
    <name evidence="2" type="ORF">ALC60_00130</name>
</gene>
<name>A0A151XK49_9HYME</name>
<keyword evidence="1" id="KW-0472">Membrane</keyword>
<organism evidence="2 3">
    <name type="scientific">Mycetomoellerius zeteki</name>
    <dbReference type="NCBI Taxonomy" id="64791"/>
    <lineage>
        <taxon>Eukaryota</taxon>
        <taxon>Metazoa</taxon>
        <taxon>Ecdysozoa</taxon>
        <taxon>Arthropoda</taxon>
        <taxon>Hexapoda</taxon>
        <taxon>Insecta</taxon>
        <taxon>Pterygota</taxon>
        <taxon>Neoptera</taxon>
        <taxon>Endopterygota</taxon>
        <taxon>Hymenoptera</taxon>
        <taxon>Apocrita</taxon>
        <taxon>Aculeata</taxon>
        <taxon>Formicoidea</taxon>
        <taxon>Formicidae</taxon>
        <taxon>Myrmicinae</taxon>
        <taxon>Mycetomoellerius</taxon>
    </lineage>
</organism>
<protein>
    <recommendedName>
        <fullName evidence="4">Ig-like domain-containing protein</fullName>
    </recommendedName>
</protein>
<keyword evidence="1" id="KW-1133">Transmembrane helix</keyword>
<dbReference type="STRING" id="64791.A0A151XK49"/>
<evidence type="ECO:0000313" key="3">
    <source>
        <dbReference type="Proteomes" id="UP000075809"/>
    </source>
</evidence>
<keyword evidence="1" id="KW-0812">Transmembrane</keyword>
<proteinExistence type="predicted"/>